<dbReference type="EMBL" id="MT141417">
    <property type="protein sequence ID" value="QJA60685.1"/>
    <property type="molecule type" value="Genomic_DNA"/>
</dbReference>
<dbReference type="Pfam" id="PF01555">
    <property type="entry name" value="N6_N4_Mtase"/>
    <property type="match status" value="1"/>
</dbReference>
<evidence type="ECO:0000256" key="2">
    <source>
        <dbReference type="ARBA" id="ARBA00022603"/>
    </source>
</evidence>
<feature type="domain" description="DNA methylase N-4/N-6" evidence="4">
    <location>
        <begin position="21"/>
        <end position="229"/>
    </location>
</feature>
<dbReference type="PROSITE" id="PS00092">
    <property type="entry name" value="N6_MTASE"/>
    <property type="match status" value="1"/>
</dbReference>
<sequence>MSLAINADNFDVFSQLDDNSIDLIITDPPYKDYQSQRPSAHEKVEAIVEADFDLPYFLEQSARVLKPGSHLYCWCDHLNFPRIYQELDFLKQKAMALNFTSYLNYKNLLVWVKNNHGSGDLFGNYAPQHELVIFACKGKGRRLNGTRPPNVFFKTDGDRIEFYKKVSNYAFGHGTSKPVDIQQLMIRTSSEPNELVFDPYAGSMSVGEACLLEGRSYLMVEINKQHFETGIKRLTDIETRLNNA</sequence>
<dbReference type="AlphaFoldDB" id="A0A6M3IUH8"/>
<organism evidence="5">
    <name type="scientific">viral metagenome</name>
    <dbReference type="NCBI Taxonomy" id="1070528"/>
    <lineage>
        <taxon>unclassified sequences</taxon>
        <taxon>metagenomes</taxon>
        <taxon>organismal metagenomes</taxon>
    </lineage>
</organism>
<evidence type="ECO:0000256" key="1">
    <source>
        <dbReference type="ARBA" id="ARBA00006594"/>
    </source>
</evidence>
<dbReference type="InterPro" id="IPR002941">
    <property type="entry name" value="DNA_methylase_N4/N6"/>
</dbReference>
<dbReference type="InterPro" id="IPR001091">
    <property type="entry name" value="RM_Methyltransferase"/>
</dbReference>
<dbReference type="InterPro" id="IPR002052">
    <property type="entry name" value="DNA_methylase_N6_adenine_CS"/>
</dbReference>
<name>A0A6M3IUH8_9ZZZZ</name>
<dbReference type="EMBL" id="MT142523">
    <property type="protein sequence ID" value="QJA84059.1"/>
    <property type="molecule type" value="Genomic_DNA"/>
</dbReference>
<dbReference type="SUPFAM" id="SSF53335">
    <property type="entry name" value="S-adenosyl-L-methionine-dependent methyltransferases"/>
    <property type="match status" value="1"/>
</dbReference>
<evidence type="ECO:0000313" key="5">
    <source>
        <dbReference type="EMBL" id="QJA60685.1"/>
    </source>
</evidence>
<dbReference type="GO" id="GO:0032259">
    <property type="term" value="P:methylation"/>
    <property type="evidence" value="ECO:0007669"/>
    <property type="project" value="UniProtKB-KW"/>
</dbReference>
<dbReference type="GO" id="GO:0008170">
    <property type="term" value="F:N-methyltransferase activity"/>
    <property type="evidence" value="ECO:0007669"/>
    <property type="project" value="InterPro"/>
</dbReference>
<evidence type="ECO:0000313" key="6">
    <source>
        <dbReference type="EMBL" id="QJA84059.1"/>
    </source>
</evidence>
<gene>
    <name evidence="6" type="ORF">MM415A00229_0007</name>
    <name evidence="5" type="ORF">MM415B01070_0019</name>
</gene>
<accession>A0A6M3IUH8</accession>
<evidence type="ECO:0000259" key="4">
    <source>
        <dbReference type="Pfam" id="PF01555"/>
    </source>
</evidence>
<proteinExistence type="inferred from homology"/>
<dbReference type="Gene3D" id="3.40.50.150">
    <property type="entry name" value="Vaccinia Virus protein VP39"/>
    <property type="match status" value="1"/>
</dbReference>
<comment type="similarity">
    <text evidence="1">Belongs to the N(4)/N(6)-methyltransferase family.</text>
</comment>
<protein>
    <submittedName>
        <fullName evidence="5">Putative methyltransferase</fullName>
    </submittedName>
</protein>
<evidence type="ECO:0000256" key="3">
    <source>
        <dbReference type="ARBA" id="ARBA00022679"/>
    </source>
</evidence>
<dbReference type="GO" id="GO:0003677">
    <property type="term" value="F:DNA binding"/>
    <property type="evidence" value="ECO:0007669"/>
    <property type="project" value="InterPro"/>
</dbReference>
<dbReference type="PRINTS" id="PR00508">
    <property type="entry name" value="S21N4MTFRASE"/>
</dbReference>
<reference evidence="5" key="1">
    <citation type="submission" date="2020-03" db="EMBL/GenBank/DDBJ databases">
        <title>The deep terrestrial virosphere.</title>
        <authorList>
            <person name="Holmfeldt K."/>
            <person name="Nilsson E."/>
            <person name="Simone D."/>
            <person name="Lopez-Fernandez M."/>
            <person name="Wu X."/>
            <person name="de Brujin I."/>
            <person name="Lundin D."/>
            <person name="Andersson A."/>
            <person name="Bertilsson S."/>
            <person name="Dopson M."/>
        </authorList>
    </citation>
    <scope>NUCLEOTIDE SEQUENCE</scope>
    <source>
        <strain evidence="6">MM415A00229</strain>
        <strain evidence="5">MM415B01070</strain>
    </source>
</reference>
<keyword evidence="3 5" id="KW-0808">Transferase</keyword>
<keyword evidence="2 5" id="KW-0489">Methyltransferase</keyword>
<dbReference type="InterPro" id="IPR029063">
    <property type="entry name" value="SAM-dependent_MTases_sf"/>
</dbReference>